<dbReference type="CDD" id="cd09881">
    <property type="entry name" value="PIN_VapC4-5_FitB-like"/>
    <property type="match status" value="1"/>
</dbReference>
<dbReference type="Proteomes" id="UP000464178">
    <property type="component" value="Chromosome"/>
</dbReference>
<dbReference type="RefSeq" id="WP_162666490.1">
    <property type="nucleotide sequence ID" value="NZ_LR593886.1"/>
</dbReference>
<accession>A0A6P2CR21</accession>
<reference evidence="1 2" key="1">
    <citation type="submission" date="2019-05" db="EMBL/GenBank/DDBJ databases">
        <authorList>
            <consortium name="Science for Life Laboratories"/>
        </authorList>
    </citation>
    <scope>NUCLEOTIDE SEQUENCE [LARGE SCALE GENOMIC DNA]</scope>
    <source>
        <strain evidence="1">Soil9</strain>
    </source>
</reference>
<gene>
    <name evidence="1" type="ORF">SOIL9_62060</name>
</gene>
<dbReference type="InterPro" id="IPR029060">
    <property type="entry name" value="PIN-like_dom_sf"/>
</dbReference>
<dbReference type="KEGG" id="gms:SOIL9_62060"/>
<dbReference type="SUPFAM" id="SSF88723">
    <property type="entry name" value="PIN domain-like"/>
    <property type="match status" value="1"/>
</dbReference>
<evidence type="ECO:0000313" key="1">
    <source>
        <dbReference type="EMBL" id="VTR91508.1"/>
    </source>
</evidence>
<proteinExistence type="predicted"/>
<evidence type="ECO:0000313" key="2">
    <source>
        <dbReference type="Proteomes" id="UP000464178"/>
    </source>
</evidence>
<organism evidence="1 2">
    <name type="scientific">Gemmata massiliana</name>
    <dbReference type="NCBI Taxonomy" id="1210884"/>
    <lineage>
        <taxon>Bacteria</taxon>
        <taxon>Pseudomonadati</taxon>
        <taxon>Planctomycetota</taxon>
        <taxon>Planctomycetia</taxon>
        <taxon>Gemmatales</taxon>
        <taxon>Gemmataceae</taxon>
        <taxon>Gemmata</taxon>
    </lineage>
</organism>
<sequence>MILLDTDHISTLQVPSSDRRVRLVNRLAQVAAAGEVIGTTIVTIEEQMRGWLAAIARERRPHRQTGPYRELARLFEFFRPFHHALFDERAADIFEQFARIRIGTMDKKIASIALVNRALLLTANRWDYEQIPGLRFENWMDPPPATGAVP</sequence>
<dbReference type="EMBL" id="LR593886">
    <property type="protein sequence ID" value="VTR91508.1"/>
    <property type="molecule type" value="Genomic_DNA"/>
</dbReference>
<keyword evidence="2" id="KW-1185">Reference proteome</keyword>
<name>A0A6P2CR21_9BACT</name>
<protein>
    <recommendedName>
        <fullName evidence="3">PIN domain-containing protein</fullName>
    </recommendedName>
</protein>
<dbReference type="AlphaFoldDB" id="A0A6P2CR21"/>
<evidence type="ECO:0008006" key="3">
    <source>
        <dbReference type="Google" id="ProtNLM"/>
    </source>
</evidence>
<dbReference type="Gene3D" id="3.40.50.1010">
    <property type="entry name" value="5'-nuclease"/>
    <property type="match status" value="1"/>
</dbReference>